<proteinExistence type="predicted"/>
<protein>
    <recommendedName>
        <fullName evidence="1">NadR/Ttd14 AAA domain-containing protein</fullName>
    </recommendedName>
</protein>
<organism evidence="2 3">
    <name type="scientific">Aspergillus sergii</name>
    <dbReference type="NCBI Taxonomy" id="1034303"/>
    <lineage>
        <taxon>Eukaryota</taxon>
        <taxon>Fungi</taxon>
        <taxon>Dikarya</taxon>
        <taxon>Ascomycota</taxon>
        <taxon>Pezizomycotina</taxon>
        <taxon>Eurotiomycetes</taxon>
        <taxon>Eurotiomycetidae</taxon>
        <taxon>Eurotiales</taxon>
        <taxon>Aspergillaceae</taxon>
        <taxon>Aspergillus</taxon>
        <taxon>Aspergillus subgen. Circumdati</taxon>
    </lineage>
</organism>
<gene>
    <name evidence="2" type="ORF">BDV39DRAFT_205629</name>
</gene>
<reference evidence="3" key="1">
    <citation type="submission" date="2019-04" db="EMBL/GenBank/DDBJ databases">
        <title>Friends and foes A comparative genomics studyof 23 Aspergillus species from section Flavi.</title>
        <authorList>
            <consortium name="DOE Joint Genome Institute"/>
            <person name="Kjaerbolling I."/>
            <person name="Vesth T."/>
            <person name="Frisvad J.C."/>
            <person name="Nybo J.L."/>
            <person name="Theobald S."/>
            <person name="Kildgaard S."/>
            <person name="Isbrandt T."/>
            <person name="Kuo A."/>
            <person name="Sato A."/>
            <person name="Lyhne E.K."/>
            <person name="Kogle M.E."/>
            <person name="Wiebenga A."/>
            <person name="Kun R.S."/>
            <person name="Lubbers R.J."/>
            <person name="Makela M.R."/>
            <person name="Barry K."/>
            <person name="Chovatia M."/>
            <person name="Clum A."/>
            <person name="Daum C."/>
            <person name="Haridas S."/>
            <person name="He G."/>
            <person name="LaButti K."/>
            <person name="Lipzen A."/>
            <person name="Mondo S."/>
            <person name="Riley R."/>
            <person name="Salamov A."/>
            <person name="Simmons B.A."/>
            <person name="Magnuson J.K."/>
            <person name="Henrissat B."/>
            <person name="Mortensen U.H."/>
            <person name="Larsen T.O."/>
            <person name="Devries R.P."/>
            <person name="Grigoriev I.V."/>
            <person name="Machida M."/>
            <person name="Baker S.E."/>
            <person name="Andersen M.R."/>
        </authorList>
    </citation>
    <scope>NUCLEOTIDE SEQUENCE [LARGE SCALE GENOMIC DNA]</scope>
    <source>
        <strain evidence="3">CBS 130017</strain>
    </source>
</reference>
<dbReference type="EMBL" id="ML741797">
    <property type="protein sequence ID" value="KAE8326715.1"/>
    <property type="molecule type" value="Genomic_DNA"/>
</dbReference>
<name>A0A5N6X0J8_9EURO</name>
<dbReference type="InterPro" id="IPR027417">
    <property type="entry name" value="P-loop_NTPase"/>
</dbReference>
<dbReference type="Proteomes" id="UP000325945">
    <property type="component" value="Unassembled WGS sequence"/>
</dbReference>
<evidence type="ECO:0000259" key="1">
    <source>
        <dbReference type="Pfam" id="PF13521"/>
    </source>
</evidence>
<dbReference type="Gene3D" id="3.40.50.300">
    <property type="entry name" value="P-loop containing nucleotide triphosphate hydrolases"/>
    <property type="match status" value="1"/>
</dbReference>
<dbReference type="AlphaFoldDB" id="A0A5N6X0J8"/>
<evidence type="ECO:0000313" key="3">
    <source>
        <dbReference type="Proteomes" id="UP000325945"/>
    </source>
</evidence>
<keyword evidence="3" id="KW-1185">Reference proteome</keyword>
<evidence type="ECO:0000313" key="2">
    <source>
        <dbReference type="EMBL" id="KAE8326715.1"/>
    </source>
</evidence>
<sequence>MRPDASILYRSKCTGKNTPVNALFNALHGQRNDIIIHRIPEVARTVLRETGITRDDITNNPWKALELQKLILRAQYEAESKQSGNLVLSDRSGVDALMYAARYGPLGCREMLEKQENGNICEVG</sequence>
<dbReference type="Pfam" id="PF13521">
    <property type="entry name" value="AAA_28"/>
    <property type="match status" value="1"/>
</dbReference>
<accession>A0A5N6X0J8</accession>
<dbReference type="InterPro" id="IPR038727">
    <property type="entry name" value="NadR/Ttd14_AAA_dom"/>
</dbReference>
<feature type="domain" description="NadR/Ttd14 AAA" evidence="1">
    <location>
        <begin position="12"/>
        <end position="105"/>
    </location>
</feature>